<gene>
    <name evidence="2" type="ORF">DEA8626_01982</name>
</gene>
<evidence type="ECO:0000313" key="2">
    <source>
        <dbReference type="EMBL" id="SPH18444.1"/>
    </source>
</evidence>
<protein>
    <recommendedName>
        <fullName evidence="4">VWFA domain-containing protein</fullName>
    </recommendedName>
</protein>
<keyword evidence="1" id="KW-0732">Signal</keyword>
<dbReference type="EMBL" id="OMOQ01000001">
    <property type="protein sequence ID" value="SPH18444.1"/>
    <property type="molecule type" value="Genomic_DNA"/>
</dbReference>
<feature type="chain" id="PRO_5015359466" description="VWFA domain-containing protein" evidence="1">
    <location>
        <begin position="20"/>
        <end position="241"/>
    </location>
</feature>
<keyword evidence="3" id="KW-1185">Reference proteome</keyword>
<dbReference type="InterPro" id="IPR036465">
    <property type="entry name" value="vWFA_dom_sf"/>
</dbReference>
<dbReference type="RefSeq" id="WP_108852767.1">
    <property type="nucleotide sequence ID" value="NZ_OMOQ01000001.1"/>
</dbReference>
<proteinExistence type="predicted"/>
<evidence type="ECO:0000313" key="3">
    <source>
        <dbReference type="Proteomes" id="UP000244924"/>
    </source>
</evidence>
<dbReference type="AlphaFoldDB" id="A0A2R8B768"/>
<name>A0A2R8B768_9RHOB</name>
<evidence type="ECO:0000256" key="1">
    <source>
        <dbReference type="SAM" id="SignalP"/>
    </source>
</evidence>
<organism evidence="2 3">
    <name type="scientific">Albidovulum aquaemixtae</name>
    <dbReference type="NCBI Taxonomy" id="1542388"/>
    <lineage>
        <taxon>Bacteria</taxon>
        <taxon>Pseudomonadati</taxon>
        <taxon>Pseudomonadota</taxon>
        <taxon>Alphaproteobacteria</taxon>
        <taxon>Rhodobacterales</taxon>
        <taxon>Paracoccaceae</taxon>
        <taxon>Albidovulum</taxon>
    </lineage>
</organism>
<reference evidence="2 3" key="1">
    <citation type="submission" date="2018-03" db="EMBL/GenBank/DDBJ databases">
        <authorList>
            <person name="Keele B.F."/>
        </authorList>
    </citation>
    <scope>NUCLEOTIDE SEQUENCE [LARGE SCALE GENOMIC DNA]</scope>
    <source>
        <strain evidence="2 3">CECT 8626</strain>
    </source>
</reference>
<feature type="signal peptide" evidence="1">
    <location>
        <begin position="1"/>
        <end position="19"/>
    </location>
</feature>
<dbReference type="Proteomes" id="UP000244924">
    <property type="component" value="Unassembled WGS sequence"/>
</dbReference>
<dbReference type="InterPro" id="IPR010607">
    <property type="entry name" value="DUF1194"/>
</dbReference>
<dbReference type="Pfam" id="PF06707">
    <property type="entry name" value="DUF1194"/>
    <property type="match status" value="1"/>
</dbReference>
<accession>A0A2R8B768</accession>
<dbReference type="OrthoDB" id="9792179at2"/>
<dbReference type="SUPFAM" id="SSF53300">
    <property type="entry name" value="vWA-like"/>
    <property type="match status" value="1"/>
</dbReference>
<evidence type="ECO:0008006" key="4">
    <source>
        <dbReference type="Google" id="ProtNLM"/>
    </source>
</evidence>
<sequence>MLLLLALTIALSLSSPATAQSEVDLELVLLADSSGSIDDGEIMFQRQGYATAITDPEVIAAIGNTAYGSIAVTYVEWGQFDSQDVVVPWTILDGADTAQAFAEALMNPPRRARGRNSIGAALLFGRDMIEGNNIRGWRRIIDFSGDSAGNFNGPSIGEGRRAALDAGITINGLAILCRRCASGRSGFGDLEDEFEYLIIGGPGAFVVTADGGAAFADAVKRKLILEISGRRPVATIAQAAR</sequence>